<organism evidence="1 2">
    <name type="scientific">Puccinia striiformis f. sp. tritici</name>
    <dbReference type="NCBI Taxonomy" id="168172"/>
    <lineage>
        <taxon>Eukaryota</taxon>
        <taxon>Fungi</taxon>
        <taxon>Dikarya</taxon>
        <taxon>Basidiomycota</taxon>
        <taxon>Pucciniomycotina</taxon>
        <taxon>Pucciniomycetes</taxon>
        <taxon>Pucciniales</taxon>
        <taxon>Pucciniaceae</taxon>
        <taxon>Puccinia</taxon>
    </lineage>
</organism>
<reference evidence="1 2" key="3">
    <citation type="journal article" date="2022" name="Microbiol. Spectr.">
        <title>Folding features and dynamics of 3D genome architecture in plant fungal pathogens.</title>
        <authorList>
            <person name="Xia C."/>
        </authorList>
    </citation>
    <scope>NUCLEOTIDE SEQUENCE [LARGE SCALE GENOMIC DNA]</scope>
    <source>
        <strain evidence="1 2">93-210</strain>
    </source>
</reference>
<dbReference type="Proteomes" id="UP001060170">
    <property type="component" value="Chromosome 9"/>
</dbReference>
<name>A0ACC0EAC9_9BASI</name>
<keyword evidence="2" id="KW-1185">Reference proteome</keyword>
<sequence length="1273" mass="141563">MAFTTKRLPRSSSETGRAIQQHQKPKTHNRTSTTISSGSAASWNNNSRTSPASQNSSATNSSNNNNNNQTQFVKQLIIRATPNHPRAQPPAANELLPSDGLKVMMWIRLAIPYSLIPLPGSPDLILPLMSDQRLRLTDHTIFPITRRSANSKPTIRASANHSSQAKLAASLLDLSNSFTTKTKDHLPQPPSITVVVRNFTISLLIPASLGHSFSLDHSSSPFPASTMAEYAIVLDCLSLWATVGPEWPFSVILPTPPCLKNTFRLILPTESSNALFEEDTQKTSTRPAVVHLNTFPPLRRERMRFSSSSRNVFSPARLSLISQNDDLRPLSDESEPEGISLSDEEDTQNQLPQKHWSQDVLSPRFEGVFQSTKELCILLGAHPPATSFDTPLKAKHASSQLSVSVHHTPSTTHTIDPHPTSMDISFHVDLQHVTTHSISDKTAFILAIPQHVAKNITLAQWSPLNGEGVLETLLPLPEQSSQKDTIAPASPATSSPFHGASSLLKGIRHSLPPRSKIDAAVPELDLLNTAAPFLDSNSDDMQAEIVRDDSDLDLNFDHSSSDELPFRSSKPNGTLSRNSESRNSESTTHYQFVAWLDTEWLIRRAATNPNSVNSRLVLNLRGQLEISAIAGEPGSKRFPIPFLILPSVDEHTCECQISTDFPSRQDLQFTLPSWASFISELADVQSHQLRLSVPNNHSNFTNIIIAHLDQPRSPQIPAAEPITSDSVADQVPSSPDPRPTEPSLSINQLIINSASRLKYHSCRSNISPMSYVKKRPRLYGSLRSKSNKTRSGIENETRPSLFDEHTQTKPAIRSVEVDLIINRSSDKQPVISQYAEVCITFCRSSEIVDPHITIQFPVGSASVDTLDIVGVWIDDWEHGRDQGFKVLEEEREEDASVKSSRFVTIEIDLRRVEISRKNETSSSLPILRMIVSRKDENPVVDSEVDDDSFICLLPCVETSIAVYKAHLQASTGSQLQVKQSNMIVAQRSPEKIKLISYALRAGTPTLWTSMSFVEKSLPLLITEPEPTSDIPNTHEPKSETTECVGESEKSGSHVESLTRSTSWVEECVIRWGLNWKTALLCWLIYLVTTMCIRVDRIDGRLERMDIQRSTGGGVPNEIPRSQTGPDEILSGSGGQLLYPIEEQALPSSDKPSEAEFIDTRLKAALLKSFLNTHDCTRRDPISATEPPNRSDPILDQDPLTKSHEEYQEARLESDTHSTELIKDFLGFFNRLFFLSISQPIAKLAGSFGSFRNKLSFRRRPRHHPQHQTRRSEF</sequence>
<reference evidence="2" key="1">
    <citation type="journal article" date="2018" name="BMC Genomics">
        <title>Genomic insights into host adaptation between the wheat stripe rust pathogen (Puccinia striiformis f. sp. tritici) and the barley stripe rust pathogen (Puccinia striiformis f. sp. hordei).</title>
        <authorList>
            <person name="Xia C."/>
            <person name="Wang M."/>
            <person name="Yin C."/>
            <person name="Cornejo O.E."/>
            <person name="Hulbert S.H."/>
            <person name="Chen X."/>
        </authorList>
    </citation>
    <scope>NUCLEOTIDE SEQUENCE [LARGE SCALE GENOMIC DNA]</scope>
    <source>
        <strain evidence="2">93-210</strain>
    </source>
</reference>
<protein>
    <submittedName>
        <fullName evidence="1">Uncharacterized protein</fullName>
    </submittedName>
</protein>
<dbReference type="EMBL" id="CM045873">
    <property type="protein sequence ID" value="KAI7948157.1"/>
    <property type="molecule type" value="Genomic_DNA"/>
</dbReference>
<accession>A0ACC0EAC9</accession>
<comment type="caution">
    <text evidence="1">The sequence shown here is derived from an EMBL/GenBank/DDBJ whole genome shotgun (WGS) entry which is preliminary data.</text>
</comment>
<proteinExistence type="predicted"/>
<reference evidence="2" key="2">
    <citation type="journal article" date="2018" name="Mol. Plant Microbe Interact.">
        <title>Genome sequence resources for the wheat stripe rust pathogen (Puccinia striiformis f. sp. tritici) and the barley stripe rust pathogen (Puccinia striiformis f. sp. hordei).</title>
        <authorList>
            <person name="Xia C."/>
            <person name="Wang M."/>
            <person name="Yin C."/>
            <person name="Cornejo O.E."/>
            <person name="Hulbert S.H."/>
            <person name="Chen X."/>
        </authorList>
    </citation>
    <scope>NUCLEOTIDE SEQUENCE [LARGE SCALE GENOMIC DNA]</scope>
    <source>
        <strain evidence="2">93-210</strain>
    </source>
</reference>
<evidence type="ECO:0000313" key="1">
    <source>
        <dbReference type="EMBL" id="KAI7948157.1"/>
    </source>
</evidence>
<evidence type="ECO:0000313" key="2">
    <source>
        <dbReference type="Proteomes" id="UP001060170"/>
    </source>
</evidence>
<gene>
    <name evidence="1" type="ORF">MJO28_010065</name>
</gene>